<dbReference type="AlphaFoldDB" id="A0A0K1HNS4"/>
<keyword evidence="1" id="KW-0472">Membrane</keyword>
<accession>A0A0K1HNS4</accession>
<geneLocation type="mitochondrion" evidence="3"/>
<dbReference type="EMBL" id="KT175738">
    <property type="protein sequence ID" value="AKT93761.1"/>
    <property type="molecule type" value="Genomic_DNA"/>
</dbReference>
<dbReference type="EMBL" id="KT175739">
    <property type="protein sequence ID" value="AKT93815.1"/>
    <property type="molecule type" value="Genomic_DNA"/>
</dbReference>
<sequence>MYYLAQFSSPVNPKSLPARFFLPASSFCFSLYFVMPAHKLKNTSLLVHLLRKFNLSIVKLHSFEGLFWISKTSLFCASSSSWTVTANCLSSIAFTQGNRMLVPFVQVRSNFCTLSFVQSCLLPRSSSYSMLLTVLTLSRSFFIRVNNAYVSPVIKILAQKKSSD</sequence>
<keyword evidence="1" id="KW-1133">Transmembrane helix</keyword>
<proteinExistence type="predicted"/>
<name>A0A0K1HNS4_9EUKA</name>
<keyword evidence="1" id="KW-0812">Transmembrane</keyword>
<evidence type="ECO:0000313" key="2">
    <source>
        <dbReference type="EMBL" id="AKT93761.1"/>
    </source>
</evidence>
<feature type="transmembrane region" description="Helical" evidence="1">
    <location>
        <begin position="20"/>
        <end position="37"/>
    </location>
</feature>
<reference evidence="3" key="1">
    <citation type="journal article" date="2015" name="Genome Med.">
        <title>Clinical metagenomic identification of Balamuthia mandrillaris encephalitis and assembly of the draft genome: the continuing case for reference genome sequencing.</title>
        <authorList>
            <person name="Greninger A.L."/>
            <person name="Messacar K."/>
            <person name="Dunnebacke T."/>
            <person name="Naccache S.N."/>
            <person name="Federman S."/>
            <person name="Bouquet J."/>
            <person name="Mirsky D."/>
            <person name="Nomura Y."/>
            <person name="Yagi S."/>
            <person name="Glaser C."/>
            <person name="Vollmer M."/>
            <person name="Press C.A."/>
            <person name="Klenschmidt-DeMasters B.K."/>
            <person name="Dominguez S.R."/>
            <person name="Chiu C.Y."/>
        </authorList>
    </citation>
    <scope>NUCLEOTIDE SEQUENCE</scope>
    <source>
        <strain evidence="3">GAM-19</strain>
        <strain evidence="2">V188</strain>
    </source>
</reference>
<evidence type="ECO:0000256" key="1">
    <source>
        <dbReference type="SAM" id="Phobius"/>
    </source>
</evidence>
<keyword evidence="3" id="KW-0496">Mitochondrion</keyword>
<evidence type="ECO:0000313" key="3">
    <source>
        <dbReference type="EMBL" id="AKT93815.1"/>
    </source>
</evidence>
<organism evidence="3">
    <name type="scientific">Balamuthia mandrillaris</name>
    <dbReference type="NCBI Taxonomy" id="66527"/>
    <lineage>
        <taxon>Eukaryota</taxon>
        <taxon>Amoebozoa</taxon>
        <taxon>Discosea</taxon>
        <taxon>Longamoebia</taxon>
        <taxon>Centramoebida</taxon>
        <taxon>Balamuthiidae</taxon>
        <taxon>Balamuthia</taxon>
    </lineage>
</organism>
<protein>
    <submittedName>
        <fullName evidence="3">Uncharacterized protein</fullName>
    </submittedName>
</protein>